<dbReference type="InterPro" id="IPR002509">
    <property type="entry name" value="NODB_dom"/>
</dbReference>
<name>A0ABM8NH22_9BURK</name>
<evidence type="ECO:0000313" key="2">
    <source>
        <dbReference type="EMBL" id="CAD6524737.1"/>
    </source>
</evidence>
<evidence type="ECO:0000259" key="1">
    <source>
        <dbReference type="Pfam" id="PF01522"/>
    </source>
</evidence>
<dbReference type="SUPFAM" id="SSF88713">
    <property type="entry name" value="Glycoside hydrolase/deacetylase"/>
    <property type="match status" value="1"/>
</dbReference>
<protein>
    <recommendedName>
        <fullName evidence="1">NodB homology domain-containing protein</fullName>
    </recommendedName>
</protein>
<keyword evidence="3" id="KW-1185">Reference proteome</keyword>
<dbReference type="InterPro" id="IPR011330">
    <property type="entry name" value="Glyco_hydro/deAcase_b/a-brl"/>
</dbReference>
<feature type="domain" description="NodB homology" evidence="1">
    <location>
        <begin position="37"/>
        <end position="183"/>
    </location>
</feature>
<proteinExistence type="predicted"/>
<organism evidence="2 3">
    <name type="scientific">Paraburkholderia metrosideri</name>
    <dbReference type="NCBI Taxonomy" id="580937"/>
    <lineage>
        <taxon>Bacteria</taxon>
        <taxon>Pseudomonadati</taxon>
        <taxon>Pseudomonadota</taxon>
        <taxon>Betaproteobacteria</taxon>
        <taxon>Burkholderiales</taxon>
        <taxon>Burkholderiaceae</taxon>
        <taxon>Paraburkholderia</taxon>
    </lineage>
</organism>
<gene>
    <name evidence="2" type="ORF">LMG28140_01675</name>
</gene>
<dbReference type="Proteomes" id="UP000598032">
    <property type="component" value="Unassembled WGS sequence"/>
</dbReference>
<evidence type="ECO:0000313" key="3">
    <source>
        <dbReference type="Proteomes" id="UP000598032"/>
    </source>
</evidence>
<dbReference type="EMBL" id="CAJHCP010000003">
    <property type="protein sequence ID" value="CAD6524737.1"/>
    <property type="molecule type" value="Genomic_DNA"/>
</dbReference>
<sequence>MSPGHGVFTISLDFELYWGVRDKRTIEGYGENLRGVRKAIPEMLRIFRAHDLHATWAVVGFLFFRNADELRKAIPDLQPDYSRRTFSPYEYIAAATELDPAYHFAPDLIALIAATEGQEIATHTFSHYYCLEGGQTRDQFEEDIRCAQAVAKAHGLTIKSLVFPRNQWNEEYLSSLARLGLQCYRGNGVGRMHRASNAASQSRFTRALRLIDAYVNLSGHNTYDLQECVQQTPFNFPASRFLRPYSERVAFLDDLRLHRVKRSMTDAAVNRRLYHLWWHPHNFGANLQQNIQFLQAIADHYDELEVKYGFSSLNMGGLCEIATAGRRWQSTSTSLGYLFERWK</sequence>
<accession>A0ABM8NH22</accession>
<dbReference type="CDD" id="cd10929">
    <property type="entry name" value="CE4_u5"/>
    <property type="match status" value="1"/>
</dbReference>
<dbReference type="Gene3D" id="3.20.20.370">
    <property type="entry name" value="Glycoside hydrolase/deacetylase"/>
    <property type="match status" value="1"/>
</dbReference>
<comment type="caution">
    <text evidence="2">The sequence shown here is derived from an EMBL/GenBank/DDBJ whole genome shotgun (WGS) entry which is preliminary data.</text>
</comment>
<dbReference type="Pfam" id="PF01522">
    <property type="entry name" value="Polysacc_deac_1"/>
    <property type="match status" value="1"/>
</dbReference>
<dbReference type="RefSeq" id="WP_201641788.1">
    <property type="nucleotide sequence ID" value="NZ_CAJHCP010000003.1"/>
</dbReference>
<reference evidence="2 3" key="1">
    <citation type="submission" date="2020-10" db="EMBL/GenBank/DDBJ databases">
        <authorList>
            <person name="Peeters C."/>
        </authorList>
    </citation>
    <scope>NUCLEOTIDE SEQUENCE [LARGE SCALE GENOMIC DNA]</scope>
    <source>
        <strain evidence="2 3">LMG 28140</strain>
    </source>
</reference>